<evidence type="ECO:0000256" key="7">
    <source>
        <dbReference type="ARBA" id="ARBA00022989"/>
    </source>
</evidence>
<dbReference type="InterPro" id="IPR029151">
    <property type="entry name" value="Sensor-like_sf"/>
</dbReference>
<keyword evidence="11" id="KW-1185">Reference proteome</keyword>
<comment type="catalytic activity">
    <reaction evidence="1">
        <text>ATP + protein L-histidine = ADP + protein N-phospho-L-histidine.</text>
        <dbReference type="EC" id="2.7.13.3"/>
    </reaction>
</comment>
<comment type="caution">
    <text evidence="10">The sequence shown here is derived from an EMBL/GenBank/DDBJ whole genome shotgun (WGS) entry which is preliminary data.</text>
</comment>
<dbReference type="PRINTS" id="PR00344">
    <property type="entry name" value="BCTRLSENSOR"/>
</dbReference>
<proteinExistence type="predicted"/>
<feature type="transmembrane region" description="Helical" evidence="8">
    <location>
        <begin position="14"/>
        <end position="36"/>
    </location>
</feature>
<dbReference type="EC" id="2.7.13.3" evidence="3"/>
<dbReference type="PANTHER" id="PTHR43065:SF47">
    <property type="match status" value="1"/>
</dbReference>
<dbReference type="PROSITE" id="PS50109">
    <property type="entry name" value="HIS_KIN"/>
    <property type="match status" value="1"/>
</dbReference>
<evidence type="ECO:0000259" key="9">
    <source>
        <dbReference type="PROSITE" id="PS50109"/>
    </source>
</evidence>
<comment type="subcellular location">
    <subcellularLocation>
        <location evidence="2">Cell membrane</location>
        <topology evidence="2">Multi-pass membrane protein</topology>
    </subcellularLocation>
</comment>
<sequence>MRRAERPSRRPPRWLIWLVLMLPLIGLVALASGLIWSKLTQLKRHPISVQHSQLLDRITQRLSQNQAHLIQLTRLLQHSQPLRQALDAEAGFNPEMLGQLFLRVSQTSPLIDQLRWLDLSGQERLRLDTGPDGPYLQPPQALQNKAHRDYFQRALSITSDEVQLSPLDLNVEHGQISIPPKPTIRSLAHTGLNDGLLPGILVINFSLHQFFAELEQLQSEQLDVWLVNSDGYWLIHPDDWRRWGFIYRQPELVVAEDFPQLWQQMQQRPSQRDLRLQDRLWSYTRIDPEPGVYQQTEARWYLVLSTPPEFLAQKRAALRLPLAGIAGGILLLGGGLLWRLAGGEHQRLRLIDQLAQERDSLNQRNSELDLALQRQQLLQDELVETRKLSSLGMMVAGVAHELNTPCGAVLMTVSTLRQDRDQLQQSVDQNQLTREQMATYLQHTDEGLRLAEQNIRKASGLIRSFKRLALERSLDAPVSFTLNDCLQDLVTSLQPRLKQHRVELALQLSHCTLFSHPGILSQVLQNLIDNALEHAFETPGTGEIQLQGRQLEGGILELEVCDNGRGIPEPILPGLFDPFVTSGRGHGHTGLGLHLVHQWVSKILQGSIRVESAPGQGCCFILRLPTDLRDRQTSP</sequence>
<dbReference type="Gene3D" id="1.10.287.130">
    <property type="match status" value="1"/>
</dbReference>
<dbReference type="CDD" id="cd00082">
    <property type="entry name" value="HisKA"/>
    <property type="match status" value="1"/>
</dbReference>
<evidence type="ECO:0000256" key="2">
    <source>
        <dbReference type="ARBA" id="ARBA00004651"/>
    </source>
</evidence>
<protein>
    <recommendedName>
        <fullName evidence="3">histidine kinase</fullName>
        <ecNumber evidence="3">2.7.13.3</ecNumber>
    </recommendedName>
</protein>
<dbReference type="InterPro" id="IPR004358">
    <property type="entry name" value="Sig_transdc_His_kin-like_C"/>
</dbReference>
<evidence type="ECO:0000313" key="11">
    <source>
        <dbReference type="Proteomes" id="UP001499915"/>
    </source>
</evidence>
<dbReference type="SUPFAM" id="SSF47384">
    <property type="entry name" value="Homodimeric domain of signal transducing histidine kinase"/>
    <property type="match status" value="1"/>
</dbReference>
<name>A0ABN1I8Y8_9GAMM</name>
<dbReference type="Gene3D" id="3.30.450.20">
    <property type="entry name" value="PAS domain"/>
    <property type="match status" value="2"/>
</dbReference>
<dbReference type="SUPFAM" id="SSF103190">
    <property type="entry name" value="Sensory domain-like"/>
    <property type="match status" value="2"/>
</dbReference>
<dbReference type="Pfam" id="PF02518">
    <property type="entry name" value="HATPase_c"/>
    <property type="match status" value="1"/>
</dbReference>
<dbReference type="InterPro" id="IPR005467">
    <property type="entry name" value="His_kinase_dom"/>
</dbReference>
<keyword evidence="6 8" id="KW-0812">Transmembrane</keyword>
<evidence type="ECO:0000256" key="3">
    <source>
        <dbReference type="ARBA" id="ARBA00012438"/>
    </source>
</evidence>
<gene>
    <name evidence="10" type="ORF">GCM10009104_28290</name>
</gene>
<dbReference type="InterPro" id="IPR036097">
    <property type="entry name" value="HisK_dim/P_sf"/>
</dbReference>
<dbReference type="Pfam" id="PF21623">
    <property type="entry name" value="HK_sensor_dom_bact"/>
    <property type="match status" value="1"/>
</dbReference>
<dbReference type="RefSeq" id="WP_343807244.1">
    <property type="nucleotide sequence ID" value="NZ_BAAAET010000003.1"/>
</dbReference>
<reference evidence="10 11" key="1">
    <citation type="journal article" date="2019" name="Int. J. Syst. Evol. Microbiol.">
        <title>The Global Catalogue of Microorganisms (GCM) 10K type strain sequencing project: providing services to taxonomists for standard genome sequencing and annotation.</title>
        <authorList>
            <consortium name="The Broad Institute Genomics Platform"/>
            <consortium name="The Broad Institute Genome Sequencing Center for Infectious Disease"/>
            <person name="Wu L."/>
            <person name="Ma J."/>
        </authorList>
    </citation>
    <scope>NUCLEOTIDE SEQUENCE [LARGE SCALE GENOMIC DNA]</scope>
    <source>
        <strain evidence="10 11">JCM 15134</strain>
    </source>
</reference>
<dbReference type="SUPFAM" id="SSF55874">
    <property type="entry name" value="ATPase domain of HSP90 chaperone/DNA topoisomerase II/histidine kinase"/>
    <property type="match status" value="1"/>
</dbReference>
<keyword evidence="4" id="KW-1003">Cell membrane</keyword>
<dbReference type="InterPro" id="IPR003661">
    <property type="entry name" value="HisK_dim/P_dom"/>
</dbReference>
<evidence type="ECO:0000256" key="8">
    <source>
        <dbReference type="SAM" id="Phobius"/>
    </source>
</evidence>
<organism evidence="10 11">
    <name type="scientific">Marinobacterium maritimum</name>
    <dbReference type="NCBI Taxonomy" id="500162"/>
    <lineage>
        <taxon>Bacteria</taxon>
        <taxon>Pseudomonadati</taxon>
        <taxon>Pseudomonadota</taxon>
        <taxon>Gammaproteobacteria</taxon>
        <taxon>Oceanospirillales</taxon>
        <taxon>Oceanospirillaceae</taxon>
        <taxon>Marinobacterium</taxon>
    </lineage>
</organism>
<dbReference type="InterPro" id="IPR036890">
    <property type="entry name" value="HATPase_C_sf"/>
</dbReference>
<dbReference type="Proteomes" id="UP001499915">
    <property type="component" value="Unassembled WGS sequence"/>
</dbReference>
<evidence type="ECO:0000256" key="6">
    <source>
        <dbReference type="ARBA" id="ARBA00022692"/>
    </source>
</evidence>
<evidence type="ECO:0000256" key="1">
    <source>
        <dbReference type="ARBA" id="ARBA00000085"/>
    </source>
</evidence>
<keyword evidence="7 8" id="KW-1133">Transmembrane helix</keyword>
<dbReference type="SMART" id="SM00387">
    <property type="entry name" value="HATPase_c"/>
    <property type="match status" value="1"/>
</dbReference>
<accession>A0ABN1I8Y8</accession>
<feature type="domain" description="Histidine kinase" evidence="9">
    <location>
        <begin position="397"/>
        <end position="628"/>
    </location>
</feature>
<dbReference type="PANTHER" id="PTHR43065">
    <property type="entry name" value="SENSOR HISTIDINE KINASE"/>
    <property type="match status" value="1"/>
</dbReference>
<dbReference type="InterPro" id="IPR048760">
    <property type="entry name" value="VP0354-like_sensor_dom"/>
</dbReference>
<evidence type="ECO:0000256" key="5">
    <source>
        <dbReference type="ARBA" id="ARBA00022553"/>
    </source>
</evidence>
<evidence type="ECO:0000313" key="10">
    <source>
        <dbReference type="EMBL" id="GAA0698158.1"/>
    </source>
</evidence>
<dbReference type="CDD" id="cd00075">
    <property type="entry name" value="HATPase"/>
    <property type="match status" value="1"/>
</dbReference>
<keyword evidence="5" id="KW-0597">Phosphoprotein</keyword>
<keyword evidence="8" id="KW-0472">Membrane</keyword>
<dbReference type="Gene3D" id="3.30.565.10">
    <property type="entry name" value="Histidine kinase-like ATPase, C-terminal domain"/>
    <property type="match status" value="1"/>
</dbReference>
<dbReference type="EMBL" id="BAAAET010000003">
    <property type="protein sequence ID" value="GAA0698158.1"/>
    <property type="molecule type" value="Genomic_DNA"/>
</dbReference>
<dbReference type="InterPro" id="IPR003594">
    <property type="entry name" value="HATPase_dom"/>
</dbReference>
<evidence type="ECO:0000256" key="4">
    <source>
        <dbReference type="ARBA" id="ARBA00022475"/>
    </source>
</evidence>